<evidence type="ECO:0000259" key="1">
    <source>
        <dbReference type="Pfam" id="PF00027"/>
    </source>
</evidence>
<sequence>MDSIKAAIRSITPMSDADLSLLEPVLNTIQVKKRTHLLEEGQVCRHVFFLNKGFFRMYYVDLEGNVINSRFVEAPQFFVDFNSFLSQQPSRYYWEAMQDSEVFTIKYDDVQAIYAKSAVWDRFGRLMAEHVYKQVNERIEMLLFLSPEDRYQFLLNKSPQLFNQVSQFHLASYLGVKPESLSRLRKRLLRK</sequence>
<evidence type="ECO:0000313" key="2">
    <source>
        <dbReference type="EMBL" id="WCT13483.1"/>
    </source>
</evidence>
<dbReference type="CDD" id="cd00038">
    <property type="entry name" value="CAP_ED"/>
    <property type="match status" value="1"/>
</dbReference>
<name>A0ABY7TBA1_9SPHI</name>
<dbReference type="RefSeq" id="WP_273631780.1">
    <property type="nucleotide sequence ID" value="NZ_CP117167.1"/>
</dbReference>
<organism evidence="2 3">
    <name type="scientific">Mucilaginibacter jinjuensis</name>
    <dbReference type="NCBI Taxonomy" id="1176721"/>
    <lineage>
        <taxon>Bacteria</taxon>
        <taxon>Pseudomonadati</taxon>
        <taxon>Bacteroidota</taxon>
        <taxon>Sphingobacteriia</taxon>
        <taxon>Sphingobacteriales</taxon>
        <taxon>Sphingobacteriaceae</taxon>
        <taxon>Mucilaginibacter</taxon>
    </lineage>
</organism>
<evidence type="ECO:0000313" key="3">
    <source>
        <dbReference type="Proteomes" id="UP001216139"/>
    </source>
</evidence>
<proteinExistence type="predicted"/>
<dbReference type="Gene3D" id="2.60.120.10">
    <property type="entry name" value="Jelly Rolls"/>
    <property type="match status" value="1"/>
</dbReference>
<dbReference type="Proteomes" id="UP001216139">
    <property type="component" value="Chromosome"/>
</dbReference>
<dbReference type="Pfam" id="PF00027">
    <property type="entry name" value="cNMP_binding"/>
    <property type="match status" value="1"/>
</dbReference>
<feature type="domain" description="Cyclic nucleotide-binding" evidence="1">
    <location>
        <begin position="30"/>
        <end position="116"/>
    </location>
</feature>
<dbReference type="InterPro" id="IPR014710">
    <property type="entry name" value="RmlC-like_jellyroll"/>
</dbReference>
<dbReference type="SUPFAM" id="SSF51206">
    <property type="entry name" value="cAMP-binding domain-like"/>
    <property type="match status" value="1"/>
</dbReference>
<dbReference type="InterPro" id="IPR018490">
    <property type="entry name" value="cNMP-bd_dom_sf"/>
</dbReference>
<dbReference type="EMBL" id="CP117167">
    <property type="protein sequence ID" value="WCT13483.1"/>
    <property type="molecule type" value="Genomic_DNA"/>
</dbReference>
<keyword evidence="3" id="KW-1185">Reference proteome</keyword>
<accession>A0ABY7TBA1</accession>
<reference evidence="2 3" key="1">
    <citation type="submission" date="2023-02" db="EMBL/GenBank/DDBJ databases">
        <title>Genome sequence of Mucilaginibacter jinjuensis strain KACC 16571.</title>
        <authorList>
            <person name="Kim S."/>
            <person name="Heo J."/>
            <person name="Kwon S.-W."/>
        </authorList>
    </citation>
    <scope>NUCLEOTIDE SEQUENCE [LARGE SCALE GENOMIC DNA]</scope>
    <source>
        <strain evidence="2 3">KACC 16571</strain>
    </source>
</reference>
<gene>
    <name evidence="2" type="ORF">PQO05_05985</name>
</gene>
<dbReference type="InterPro" id="IPR000595">
    <property type="entry name" value="cNMP-bd_dom"/>
</dbReference>
<protein>
    <submittedName>
        <fullName evidence="2">Crp/Fnr family transcriptional regulator</fullName>
    </submittedName>
</protein>